<protein>
    <submittedName>
        <fullName evidence="1">Uncharacterized protein</fullName>
    </submittedName>
</protein>
<keyword evidence="2" id="KW-1185">Reference proteome</keyword>
<organism evidence="1 2">
    <name type="scientific">Pleuronectes platessa</name>
    <name type="common">European plaice</name>
    <dbReference type="NCBI Taxonomy" id="8262"/>
    <lineage>
        <taxon>Eukaryota</taxon>
        <taxon>Metazoa</taxon>
        <taxon>Chordata</taxon>
        <taxon>Craniata</taxon>
        <taxon>Vertebrata</taxon>
        <taxon>Euteleostomi</taxon>
        <taxon>Actinopterygii</taxon>
        <taxon>Neopterygii</taxon>
        <taxon>Teleostei</taxon>
        <taxon>Neoteleostei</taxon>
        <taxon>Acanthomorphata</taxon>
        <taxon>Carangaria</taxon>
        <taxon>Pleuronectiformes</taxon>
        <taxon>Pleuronectoidei</taxon>
        <taxon>Pleuronectidae</taxon>
        <taxon>Pleuronectes</taxon>
    </lineage>
</organism>
<proteinExistence type="predicted"/>
<dbReference type="Proteomes" id="UP001153269">
    <property type="component" value="Unassembled WGS sequence"/>
</dbReference>
<dbReference type="EMBL" id="CADEAL010004476">
    <property type="protein sequence ID" value="CAB1460416.1"/>
    <property type="molecule type" value="Genomic_DNA"/>
</dbReference>
<sequence length="135" mass="14537">MNVLPEEGAQTLLISNWAVSATDSLSSLTEPSCLRPCEQKASVWAGGSNTFISSPSHVFAVELVHRPPESKNPSWSVDTGPSQHIENARGLSLTEGPLQEAGTCGQELLEQDEDPVWRSHLDETRGCSSGVSQHK</sequence>
<evidence type="ECO:0000313" key="1">
    <source>
        <dbReference type="EMBL" id="CAB1460416.1"/>
    </source>
</evidence>
<accession>A0A9N7VY34</accession>
<evidence type="ECO:0000313" key="2">
    <source>
        <dbReference type="Proteomes" id="UP001153269"/>
    </source>
</evidence>
<name>A0A9N7VY34_PLEPL</name>
<gene>
    <name evidence="1" type="ORF">PLEPLA_LOCUS48267</name>
</gene>
<dbReference type="AlphaFoldDB" id="A0A9N7VY34"/>
<reference evidence="1" key="1">
    <citation type="submission" date="2020-03" db="EMBL/GenBank/DDBJ databases">
        <authorList>
            <person name="Weist P."/>
        </authorList>
    </citation>
    <scope>NUCLEOTIDE SEQUENCE</scope>
</reference>
<comment type="caution">
    <text evidence="1">The sequence shown here is derived from an EMBL/GenBank/DDBJ whole genome shotgun (WGS) entry which is preliminary data.</text>
</comment>